<dbReference type="PANTHER" id="PTHR12307">
    <property type="entry name" value="PROTEIN PHOSPHATASE 1 REGULATORY SUBUNIT"/>
    <property type="match status" value="1"/>
</dbReference>
<dbReference type="Proteomes" id="UP000271098">
    <property type="component" value="Unassembled WGS sequence"/>
</dbReference>
<dbReference type="GO" id="GO:2001069">
    <property type="term" value="F:glycogen binding"/>
    <property type="evidence" value="ECO:0007669"/>
    <property type="project" value="TreeGrafter"/>
</dbReference>
<dbReference type="PANTHER" id="PTHR12307:SF36">
    <property type="entry name" value="GLYCOGEN-BINDING SUBUNIT 76A"/>
    <property type="match status" value="1"/>
</dbReference>
<feature type="domain" description="CBM21" evidence="1">
    <location>
        <begin position="1"/>
        <end position="67"/>
    </location>
</feature>
<dbReference type="EMBL" id="UYRT01017892">
    <property type="protein sequence ID" value="VDK57287.1"/>
    <property type="molecule type" value="Genomic_DNA"/>
</dbReference>
<dbReference type="InterPro" id="IPR005036">
    <property type="entry name" value="CBM21_dom"/>
</dbReference>
<evidence type="ECO:0000259" key="1">
    <source>
        <dbReference type="PROSITE" id="PS51159"/>
    </source>
</evidence>
<dbReference type="OrthoDB" id="1881at2759"/>
<proteinExistence type="predicted"/>
<gene>
    <name evidence="2" type="ORF">GPUH_LOCUS7120</name>
</gene>
<accession>A0A183DEH6</accession>
<evidence type="ECO:0000313" key="3">
    <source>
        <dbReference type="Proteomes" id="UP000271098"/>
    </source>
</evidence>
<dbReference type="InterPro" id="IPR038175">
    <property type="entry name" value="CBM21_dom_sf"/>
</dbReference>
<sequence length="81" mass="9361">MDHWRSYVDLPALYVSCSTLNDIDMFSFSLFLPQSIPVGAKCEFCIRYLCDGKEYWDNNASANYMVECKTLDDDDDDVNLL</sequence>
<evidence type="ECO:0000313" key="4">
    <source>
        <dbReference type="WBParaSite" id="GPUH_0000712601-mRNA-1"/>
    </source>
</evidence>
<dbReference type="GO" id="GO:0008157">
    <property type="term" value="F:protein phosphatase 1 binding"/>
    <property type="evidence" value="ECO:0007669"/>
    <property type="project" value="TreeGrafter"/>
</dbReference>
<reference evidence="2 3" key="2">
    <citation type="submission" date="2018-11" db="EMBL/GenBank/DDBJ databases">
        <authorList>
            <consortium name="Pathogen Informatics"/>
        </authorList>
    </citation>
    <scope>NUCLEOTIDE SEQUENCE [LARGE SCALE GENOMIC DNA]</scope>
</reference>
<protein>
    <submittedName>
        <fullName evidence="4">CBM21 domain-containing protein</fullName>
    </submittedName>
</protein>
<organism evidence="4">
    <name type="scientific">Gongylonema pulchrum</name>
    <dbReference type="NCBI Taxonomy" id="637853"/>
    <lineage>
        <taxon>Eukaryota</taxon>
        <taxon>Metazoa</taxon>
        <taxon>Ecdysozoa</taxon>
        <taxon>Nematoda</taxon>
        <taxon>Chromadorea</taxon>
        <taxon>Rhabditida</taxon>
        <taxon>Spirurina</taxon>
        <taxon>Spiruromorpha</taxon>
        <taxon>Spiruroidea</taxon>
        <taxon>Gongylonematidae</taxon>
        <taxon>Gongylonema</taxon>
    </lineage>
</organism>
<dbReference type="GO" id="GO:0000164">
    <property type="term" value="C:protein phosphatase type 1 complex"/>
    <property type="evidence" value="ECO:0007669"/>
    <property type="project" value="TreeGrafter"/>
</dbReference>
<reference evidence="4" key="1">
    <citation type="submission" date="2016-06" db="UniProtKB">
        <authorList>
            <consortium name="WormBaseParasite"/>
        </authorList>
    </citation>
    <scope>IDENTIFICATION</scope>
</reference>
<dbReference type="InterPro" id="IPR050782">
    <property type="entry name" value="PP1_regulatory_subunit_3"/>
</dbReference>
<name>A0A183DEH6_9BILA</name>
<dbReference type="WBParaSite" id="GPUH_0000712601-mRNA-1">
    <property type="protein sequence ID" value="GPUH_0000712601-mRNA-1"/>
    <property type="gene ID" value="GPUH_0000712601"/>
</dbReference>
<evidence type="ECO:0000313" key="2">
    <source>
        <dbReference type="EMBL" id="VDK57287.1"/>
    </source>
</evidence>
<dbReference type="Pfam" id="PF03370">
    <property type="entry name" value="CBM_21"/>
    <property type="match status" value="1"/>
</dbReference>
<keyword evidence="3" id="KW-1185">Reference proteome</keyword>
<dbReference type="PROSITE" id="PS51159">
    <property type="entry name" value="CBM21"/>
    <property type="match status" value="1"/>
</dbReference>
<dbReference type="AlphaFoldDB" id="A0A183DEH6"/>
<dbReference type="Gene3D" id="2.60.40.2440">
    <property type="entry name" value="Carbohydrate binding type-21 domain"/>
    <property type="match status" value="1"/>
</dbReference>
<dbReference type="GO" id="GO:0005979">
    <property type="term" value="P:regulation of glycogen biosynthetic process"/>
    <property type="evidence" value="ECO:0007669"/>
    <property type="project" value="TreeGrafter"/>
</dbReference>